<dbReference type="Gene3D" id="3.20.20.100">
    <property type="entry name" value="NADP-dependent oxidoreductase domain"/>
    <property type="match status" value="1"/>
</dbReference>
<accession>A0A448YX03</accession>
<dbReference type="InterPro" id="IPR036812">
    <property type="entry name" value="NAD(P)_OxRdtase_dom_sf"/>
</dbReference>
<evidence type="ECO:0000256" key="1">
    <source>
        <dbReference type="ARBA" id="ARBA00023002"/>
    </source>
</evidence>
<dbReference type="GO" id="GO:0016491">
    <property type="term" value="F:oxidoreductase activity"/>
    <property type="evidence" value="ECO:0007669"/>
    <property type="project" value="UniProtKB-KW"/>
</dbReference>
<dbReference type="AlphaFoldDB" id="A0A448YX03"/>
<dbReference type="InterPro" id="IPR050523">
    <property type="entry name" value="AKR_Detox_Biosynth"/>
</dbReference>
<organism evidence="3 4">
    <name type="scientific">Pseudo-nitzschia multistriata</name>
    <dbReference type="NCBI Taxonomy" id="183589"/>
    <lineage>
        <taxon>Eukaryota</taxon>
        <taxon>Sar</taxon>
        <taxon>Stramenopiles</taxon>
        <taxon>Ochrophyta</taxon>
        <taxon>Bacillariophyta</taxon>
        <taxon>Bacillariophyceae</taxon>
        <taxon>Bacillariophycidae</taxon>
        <taxon>Bacillariales</taxon>
        <taxon>Bacillariaceae</taxon>
        <taxon>Pseudo-nitzschia</taxon>
    </lineage>
</organism>
<dbReference type="SUPFAM" id="SSF51430">
    <property type="entry name" value="NAD(P)-linked oxidoreductase"/>
    <property type="match status" value="1"/>
</dbReference>
<dbReference type="InterPro" id="IPR023210">
    <property type="entry name" value="NADP_OxRdtase_dom"/>
</dbReference>
<evidence type="ECO:0000313" key="3">
    <source>
        <dbReference type="EMBL" id="VEU34332.1"/>
    </source>
</evidence>
<name>A0A448YX03_9STRA</name>
<dbReference type="PANTHER" id="PTHR43364">
    <property type="entry name" value="NADH-SPECIFIC METHYLGLYOXAL REDUCTASE-RELATED"/>
    <property type="match status" value="1"/>
</dbReference>
<protein>
    <recommendedName>
        <fullName evidence="2">NADP-dependent oxidoreductase domain-containing protein</fullName>
    </recommendedName>
</protein>
<keyword evidence="4" id="KW-1185">Reference proteome</keyword>
<proteinExistence type="predicted"/>
<dbReference type="PANTHER" id="PTHR43364:SF4">
    <property type="entry name" value="NAD(P)-LINKED OXIDOREDUCTASE SUPERFAMILY PROTEIN"/>
    <property type="match status" value="1"/>
</dbReference>
<sequence>MDYVRLGGDSDLIVSKVCMGTMTYGIQNTLEEGVALLDKSFDDYGINFLDTAEIYPIPPNAETQGDTDRCVCEFLKKRNRSDVILATKVAGRQPMLKYLPRGENSNPEEGADLTRQQILDSVDESLKRLGTDYIDLLQLHWPGRSTGGLFGASDFSPSEYEAQFRKHAPVALKEQLSALKELIDSGKVRYFGVSNETPYGICAMAALSDHFPELYPKCVSIQNSYSLVVRKDYEAGCAEACYHHDVSLLPYSPLAGGTLSGKYRKDLPDDSTARLTKFPGYMARYLESENEAAVNAYCELAERYNLTPTQFALSWCYHNELVASTIIGATTMEQLEENIKAYDLHLDEIDVEDGIMLDEISKIYKRYTDPTKAKNDPPKK</sequence>
<dbReference type="Proteomes" id="UP000291116">
    <property type="component" value="Unassembled WGS sequence"/>
</dbReference>
<dbReference type="PRINTS" id="PR00069">
    <property type="entry name" value="ALDKETRDTASE"/>
</dbReference>
<evidence type="ECO:0000313" key="4">
    <source>
        <dbReference type="Proteomes" id="UP000291116"/>
    </source>
</evidence>
<gene>
    <name evidence="3" type="ORF">PSNMU_V1.4_AUG-EV-PASAV3_0010640</name>
</gene>
<feature type="domain" description="NADP-dependent oxidoreductase" evidence="2">
    <location>
        <begin position="16"/>
        <end position="352"/>
    </location>
</feature>
<keyword evidence="1" id="KW-0560">Oxidoreductase</keyword>
<dbReference type="OrthoDB" id="2310150at2759"/>
<dbReference type="CDD" id="cd19094">
    <property type="entry name" value="AKR_Tas-like"/>
    <property type="match status" value="1"/>
</dbReference>
<reference evidence="3 4" key="1">
    <citation type="submission" date="2019-01" db="EMBL/GenBank/DDBJ databases">
        <authorList>
            <person name="Ferrante I. M."/>
        </authorList>
    </citation>
    <scope>NUCLEOTIDE SEQUENCE [LARGE SCALE GENOMIC DNA]</scope>
    <source>
        <strain evidence="3 4">B856</strain>
    </source>
</reference>
<dbReference type="EMBL" id="CAACVS010000026">
    <property type="protein sequence ID" value="VEU34332.1"/>
    <property type="molecule type" value="Genomic_DNA"/>
</dbReference>
<dbReference type="InterPro" id="IPR020471">
    <property type="entry name" value="AKR"/>
</dbReference>
<evidence type="ECO:0000259" key="2">
    <source>
        <dbReference type="Pfam" id="PF00248"/>
    </source>
</evidence>
<dbReference type="Pfam" id="PF00248">
    <property type="entry name" value="Aldo_ket_red"/>
    <property type="match status" value="1"/>
</dbReference>